<accession>A0A1R2CWI2</accession>
<name>A0A1R2CWI2_9CILI</name>
<dbReference type="AlphaFoldDB" id="A0A1R2CWI2"/>
<protein>
    <submittedName>
        <fullName evidence="1">Uncharacterized protein</fullName>
    </submittedName>
</protein>
<dbReference type="Proteomes" id="UP000187209">
    <property type="component" value="Unassembled WGS sequence"/>
</dbReference>
<proteinExistence type="predicted"/>
<comment type="caution">
    <text evidence="1">The sequence shown here is derived from an EMBL/GenBank/DDBJ whole genome shotgun (WGS) entry which is preliminary data.</text>
</comment>
<keyword evidence="2" id="KW-1185">Reference proteome</keyword>
<dbReference type="OrthoDB" id="10504793at2759"/>
<sequence length="210" mass="23800">MEGIAKGIGVHGKDSSETTRSSITDIDFRFTKKQCTISITLNNQQAEKFKINYEETNFSNALEKPLKSLGLGLLDYTSVNNLYQIKLVDHLLVKSLKKGMQLINKFSSHGIYNISKHESIQELVKIANGQAMRILADIEEKFNKMTGIIEDVQMEVYDRSSLIKKAKEEIVDNLNRKHVLVINQLIELKAGHEVPESNLSEQVKELINNL</sequence>
<evidence type="ECO:0000313" key="1">
    <source>
        <dbReference type="EMBL" id="OMJ93364.1"/>
    </source>
</evidence>
<reference evidence="1 2" key="1">
    <citation type="submission" date="2016-11" db="EMBL/GenBank/DDBJ databases">
        <title>The macronuclear genome of Stentor coeruleus: a giant cell with tiny introns.</title>
        <authorList>
            <person name="Slabodnick M."/>
            <person name="Ruby J.G."/>
            <person name="Reiff S.B."/>
            <person name="Swart E.C."/>
            <person name="Gosai S."/>
            <person name="Prabakaran S."/>
            <person name="Witkowska E."/>
            <person name="Larue G.E."/>
            <person name="Fisher S."/>
            <person name="Freeman R.M."/>
            <person name="Gunawardena J."/>
            <person name="Chu W."/>
            <person name="Stover N.A."/>
            <person name="Gregory B.D."/>
            <person name="Nowacki M."/>
            <person name="Derisi J."/>
            <person name="Roy S.W."/>
            <person name="Marshall W.F."/>
            <person name="Sood P."/>
        </authorList>
    </citation>
    <scope>NUCLEOTIDE SEQUENCE [LARGE SCALE GENOMIC DNA]</scope>
    <source>
        <strain evidence="1">WM001</strain>
    </source>
</reference>
<organism evidence="1 2">
    <name type="scientific">Stentor coeruleus</name>
    <dbReference type="NCBI Taxonomy" id="5963"/>
    <lineage>
        <taxon>Eukaryota</taxon>
        <taxon>Sar</taxon>
        <taxon>Alveolata</taxon>
        <taxon>Ciliophora</taxon>
        <taxon>Postciliodesmatophora</taxon>
        <taxon>Heterotrichea</taxon>
        <taxon>Heterotrichida</taxon>
        <taxon>Stentoridae</taxon>
        <taxon>Stentor</taxon>
    </lineage>
</organism>
<dbReference type="EMBL" id="MPUH01000044">
    <property type="protein sequence ID" value="OMJ93364.1"/>
    <property type="molecule type" value="Genomic_DNA"/>
</dbReference>
<gene>
    <name evidence="1" type="ORF">SteCoe_3721</name>
</gene>
<evidence type="ECO:0000313" key="2">
    <source>
        <dbReference type="Proteomes" id="UP000187209"/>
    </source>
</evidence>